<keyword evidence="5" id="KW-0317">Glutathione biosynthesis</keyword>
<proteinExistence type="inferred from homology"/>
<gene>
    <name evidence="6" type="primary">ggt</name>
    <name evidence="6" type="ORF">MSZNOR_3547</name>
</gene>
<organism evidence="6 7">
    <name type="scientific">Methylocaldum szegediense</name>
    <dbReference type="NCBI Taxonomy" id="73780"/>
    <lineage>
        <taxon>Bacteria</taxon>
        <taxon>Pseudomonadati</taxon>
        <taxon>Pseudomonadota</taxon>
        <taxon>Gammaproteobacteria</taxon>
        <taxon>Methylococcales</taxon>
        <taxon>Methylococcaceae</taxon>
        <taxon>Methylocaldum</taxon>
    </lineage>
</organism>
<keyword evidence="3 5" id="KW-0012">Acyltransferase</keyword>
<dbReference type="SUPFAM" id="SSF56235">
    <property type="entry name" value="N-terminal nucleophile aminohydrolases (Ntn hydrolases)"/>
    <property type="match status" value="1"/>
</dbReference>
<dbReference type="Gene3D" id="1.10.246.130">
    <property type="match status" value="1"/>
</dbReference>
<comment type="PTM">
    <text evidence="5">Cleaved by autocatalysis into a large and a small subunit.</text>
</comment>
<dbReference type="Pfam" id="PF01019">
    <property type="entry name" value="G_glu_transpept"/>
    <property type="match status" value="1"/>
</dbReference>
<dbReference type="GO" id="GO:0103068">
    <property type="term" value="F:leukotriene C4 gamma-glutamyl transferase activity"/>
    <property type="evidence" value="ECO:0007669"/>
    <property type="project" value="UniProtKB-EC"/>
</dbReference>
<dbReference type="InterPro" id="IPR051792">
    <property type="entry name" value="GGT_bact"/>
</dbReference>
<dbReference type="InterPro" id="IPR029055">
    <property type="entry name" value="Ntn_hydrolases_N"/>
</dbReference>
<comment type="similarity">
    <text evidence="5">Belongs to the gamma-glutamyltransferase family.</text>
</comment>
<sequence length="581" mass="63241">MHNRNRPYLRCLDCQFDALRLIIQSFSKPGLIRLALCLIIVFPVAQASPPQAAIASAHPLATEAGFEILEKGGNAFDAAVAVSAALAVVEPAGSGLGGGGFWLLHRAADGKTVMLDGRERAPLEARPDMYLDEQGKPVPDKSINGALSAGIPGMPAALVHLSEHYGRLPLTTSLAPAIRYAENGFPIGKRHHRLLSFRVDILRRSKAASDVFLIEGNVPDVGTLLVQKDLANTLKQLATSGKKGFYNGDFAKKLVEGVRNAGGIWTLRDLSEYRVVERQPIQGFYRGIRITAPPPPSAGGVGLIEMLNILSGYDLQVVDESTRKHLIVEAMRRAYHDRERFLGDPDFVTIPLQRLISPNYAAGLRASIRPDRALPSDYLSHANLPEPDGENTTHFSILDKEGNRVSATLSINYPFGSGFMVPGTGVLLNDEMDDFAAQPGTANVYGLVGGQPNTIAPGKRMLSSMTPLFVEDAYRIGIMGTPGGSRIVSMMLLAVLDFAEGRTPESWVAVPRFHHQYLPDVIQYEPSGLTENEQAELKKRGHKLKAIDRRYGDMQAVLWNKSTNRVYAASDPRGEGLAKLK</sequence>
<keyword evidence="5" id="KW-0865">Zymogen</keyword>
<evidence type="ECO:0000256" key="1">
    <source>
        <dbReference type="ARBA" id="ARBA00001049"/>
    </source>
</evidence>
<evidence type="ECO:0000256" key="4">
    <source>
        <dbReference type="ARBA" id="ARBA00047417"/>
    </source>
</evidence>
<reference evidence="6 7" key="1">
    <citation type="submission" date="2023-03" db="EMBL/GenBank/DDBJ databases">
        <authorList>
            <person name="Pearce D."/>
        </authorList>
    </citation>
    <scope>NUCLEOTIDE SEQUENCE [LARGE SCALE GENOMIC DNA]</scope>
    <source>
        <strain evidence="6">Msz</strain>
    </source>
</reference>
<dbReference type="EC" id="2.3.2.2" evidence="5"/>
<evidence type="ECO:0000313" key="6">
    <source>
        <dbReference type="EMBL" id="CAI8906368.1"/>
    </source>
</evidence>
<evidence type="ECO:0000256" key="2">
    <source>
        <dbReference type="ARBA" id="ARBA00001089"/>
    </source>
</evidence>
<dbReference type="InterPro" id="IPR043138">
    <property type="entry name" value="GGT_lsub"/>
</dbReference>
<keyword evidence="5 6" id="KW-0378">Hydrolase</keyword>
<dbReference type="PANTHER" id="PTHR43199:SF6">
    <property type="entry name" value="GLUTATHIONE HYDROLASE PROENZYME"/>
    <property type="match status" value="1"/>
</dbReference>
<evidence type="ECO:0000256" key="3">
    <source>
        <dbReference type="ARBA" id="ARBA00023315"/>
    </source>
</evidence>
<dbReference type="InterPro" id="IPR043137">
    <property type="entry name" value="GGT_ssub_C"/>
</dbReference>
<comment type="catalytic activity">
    <reaction evidence="4 5">
        <text>an N-terminal (5-L-glutamyl)-[peptide] + an alpha-amino acid = 5-L-glutamyl amino acid + an N-terminal L-alpha-aminoacyl-[peptide]</text>
        <dbReference type="Rhea" id="RHEA:23904"/>
        <dbReference type="Rhea" id="RHEA-COMP:9780"/>
        <dbReference type="Rhea" id="RHEA-COMP:9795"/>
        <dbReference type="ChEBI" id="CHEBI:77644"/>
        <dbReference type="ChEBI" id="CHEBI:78597"/>
        <dbReference type="ChEBI" id="CHEBI:78599"/>
        <dbReference type="ChEBI" id="CHEBI:78608"/>
        <dbReference type="EC" id="2.3.2.2"/>
    </reaction>
</comment>
<comment type="catalytic activity">
    <reaction evidence="1 5">
        <text>an S-substituted glutathione + H2O = an S-substituted L-cysteinylglycine + L-glutamate</text>
        <dbReference type="Rhea" id="RHEA:59468"/>
        <dbReference type="ChEBI" id="CHEBI:15377"/>
        <dbReference type="ChEBI" id="CHEBI:29985"/>
        <dbReference type="ChEBI" id="CHEBI:90779"/>
        <dbReference type="ChEBI" id="CHEBI:143103"/>
        <dbReference type="EC" id="3.4.19.13"/>
    </reaction>
</comment>
<evidence type="ECO:0000256" key="5">
    <source>
        <dbReference type="RuleBase" id="RU368036"/>
    </source>
</evidence>
<dbReference type="NCBIfam" id="TIGR00066">
    <property type="entry name" value="g_glut_trans"/>
    <property type="match status" value="1"/>
</dbReference>
<comment type="subunit">
    <text evidence="5">This enzyme consists of two polypeptide chains, which are synthesized in precursor form from a single polypeptide.</text>
</comment>
<evidence type="ECO:0000313" key="7">
    <source>
        <dbReference type="Proteomes" id="UP001162030"/>
    </source>
</evidence>
<comment type="catalytic activity">
    <reaction evidence="2 5">
        <text>glutathione + H2O = L-cysteinylglycine + L-glutamate</text>
        <dbReference type="Rhea" id="RHEA:28807"/>
        <dbReference type="ChEBI" id="CHEBI:15377"/>
        <dbReference type="ChEBI" id="CHEBI:29985"/>
        <dbReference type="ChEBI" id="CHEBI:57925"/>
        <dbReference type="ChEBI" id="CHEBI:61694"/>
        <dbReference type="EC" id="3.4.19.13"/>
    </reaction>
</comment>
<dbReference type="GO" id="GO:0036374">
    <property type="term" value="F:glutathione hydrolase activity"/>
    <property type="evidence" value="ECO:0007669"/>
    <property type="project" value="UniProtKB-EC"/>
</dbReference>
<dbReference type="EMBL" id="OX458333">
    <property type="protein sequence ID" value="CAI8906368.1"/>
    <property type="molecule type" value="Genomic_DNA"/>
</dbReference>
<dbReference type="EC" id="3.4.19.13" evidence="5"/>
<dbReference type="PANTHER" id="PTHR43199">
    <property type="entry name" value="GLUTATHIONE HYDROLASE"/>
    <property type="match status" value="1"/>
</dbReference>
<dbReference type="PRINTS" id="PR01210">
    <property type="entry name" value="GGTRANSPTASE"/>
</dbReference>
<dbReference type="InterPro" id="IPR000101">
    <property type="entry name" value="GGT_peptidase"/>
</dbReference>
<protein>
    <recommendedName>
        <fullName evidence="5">Glutathione hydrolase proenzyme</fullName>
        <ecNumber evidence="5">2.3.2.2</ecNumber>
        <ecNumber evidence="5">3.4.19.13</ecNumber>
    </recommendedName>
    <component>
        <recommendedName>
            <fullName evidence="5">Glutathione hydrolase large chain</fullName>
        </recommendedName>
    </component>
    <component>
        <recommendedName>
            <fullName evidence="5">Glutathione hydrolase small chain</fullName>
        </recommendedName>
    </component>
</protein>
<accession>A0ABN8X6E2</accession>
<dbReference type="Proteomes" id="UP001162030">
    <property type="component" value="Chromosome"/>
</dbReference>
<dbReference type="Gene3D" id="3.60.20.40">
    <property type="match status" value="1"/>
</dbReference>
<dbReference type="RefSeq" id="WP_051331422.1">
    <property type="nucleotide sequence ID" value="NZ_OX458333.1"/>
</dbReference>
<comment type="pathway">
    <text evidence="5">Sulfur metabolism; glutathione metabolism.</text>
</comment>
<keyword evidence="7" id="KW-1185">Reference proteome</keyword>
<keyword evidence="5 6" id="KW-0808">Transferase</keyword>
<name>A0ABN8X6E2_9GAMM</name>